<accession>A0ABR4DJL4</accession>
<dbReference type="Pfam" id="PF17829">
    <property type="entry name" value="GH115_C"/>
    <property type="match status" value="1"/>
</dbReference>
<evidence type="ECO:0000313" key="2">
    <source>
        <dbReference type="EMBL" id="KAL2270519.1"/>
    </source>
</evidence>
<proteinExistence type="predicted"/>
<dbReference type="Gene3D" id="2.60.120.1620">
    <property type="match status" value="1"/>
</dbReference>
<evidence type="ECO:0000313" key="3">
    <source>
        <dbReference type="Proteomes" id="UP001600064"/>
    </source>
</evidence>
<dbReference type="PANTHER" id="PTHR37842">
    <property type="match status" value="1"/>
</dbReference>
<name>A0ABR4DJL4_9PEZI</name>
<organism evidence="2 3">
    <name type="scientific">Remersonia thermophila</name>
    <dbReference type="NCBI Taxonomy" id="72144"/>
    <lineage>
        <taxon>Eukaryota</taxon>
        <taxon>Fungi</taxon>
        <taxon>Dikarya</taxon>
        <taxon>Ascomycota</taxon>
        <taxon>Pezizomycotina</taxon>
        <taxon>Sordariomycetes</taxon>
        <taxon>Sordariomycetidae</taxon>
        <taxon>Sordariales</taxon>
        <taxon>Sordariales incertae sedis</taxon>
        <taxon>Remersonia</taxon>
    </lineage>
</organism>
<sequence length="518" mass="57438">MISAAVADALMEHSRLVGMRRYEHVTHDTYSTVNFNEAQGVLARWQQLAAKVRDLAVRVDEARRPTFFQLVQHPVLAGAHFHAVAIKTALNYRYALERRNSANLLAAEVLDEFDGAYDLTEEWDAMLDGKWADMMLQAVYDAVEEPKRWANPARDIAVNLSYVQLRQNMQPSLGNLGLYAEGSPNAVLQGRWAESVDASMPTTNYGALLPQMDPYGPSVRYVELFHRGDHRVPIEWSLDPLPVPWLTITPANGTLHKTHPDQRLAITIDWPSVPPSFNDTVLVGIRSRPSRIPYFDLLRIPVLNLRAPPDFTGFPESAGYVSIEAPHLDLMLSTTAPANDTSRRSLSLAPVGFAHVPHLGTRSASGSIALRPFRAAREDPASARAAAAVFPFYLFSGAERLEATVYINAGLDTDPALKMEFSLTVDAAPANFTRVLGDYVDVPAAGAMPPEWMPQVMDQVWTKKVNLGKVEAGERWLVWRTNSPEVYLEKIVLDTGGRVGASYLGPPETRWVEGEYGE</sequence>
<dbReference type="EMBL" id="JAZGUE010000002">
    <property type="protein sequence ID" value="KAL2270519.1"/>
    <property type="molecule type" value="Genomic_DNA"/>
</dbReference>
<protein>
    <recommendedName>
        <fullName evidence="1">Gylcosyl hydrolase 115 C-terminal domain-containing protein</fullName>
    </recommendedName>
</protein>
<dbReference type="Proteomes" id="UP001600064">
    <property type="component" value="Unassembled WGS sequence"/>
</dbReference>
<dbReference type="PANTHER" id="PTHR37842:SF2">
    <property type="entry name" value="GYLCOSYL HYDROLASE 115 C-TERMINAL DOMAIN-CONTAINING PROTEIN"/>
    <property type="match status" value="1"/>
</dbReference>
<dbReference type="RefSeq" id="XP_070869243.1">
    <property type="nucleotide sequence ID" value="XM_071009003.1"/>
</dbReference>
<reference evidence="2 3" key="1">
    <citation type="journal article" date="2024" name="Commun. Biol.">
        <title>Comparative genomic analysis of thermophilic fungi reveals convergent evolutionary adaptations and gene losses.</title>
        <authorList>
            <person name="Steindorff A.S."/>
            <person name="Aguilar-Pontes M.V."/>
            <person name="Robinson A.J."/>
            <person name="Andreopoulos B."/>
            <person name="LaButti K."/>
            <person name="Kuo A."/>
            <person name="Mondo S."/>
            <person name="Riley R."/>
            <person name="Otillar R."/>
            <person name="Haridas S."/>
            <person name="Lipzen A."/>
            <person name="Grimwood J."/>
            <person name="Schmutz J."/>
            <person name="Clum A."/>
            <person name="Reid I.D."/>
            <person name="Moisan M.C."/>
            <person name="Butler G."/>
            <person name="Nguyen T.T.M."/>
            <person name="Dewar K."/>
            <person name="Conant G."/>
            <person name="Drula E."/>
            <person name="Henrissat B."/>
            <person name="Hansel C."/>
            <person name="Singer S."/>
            <person name="Hutchinson M.I."/>
            <person name="de Vries R.P."/>
            <person name="Natvig D.O."/>
            <person name="Powell A.J."/>
            <person name="Tsang A."/>
            <person name="Grigoriev I.V."/>
        </authorList>
    </citation>
    <scope>NUCLEOTIDE SEQUENCE [LARGE SCALE GENOMIC DNA]</scope>
    <source>
        <strain evidence="2 3">ATCC 22073</strain>
    </source>
</reference>
<dbReference type="InterPro" id="IPR041437">
    <property type="entry name" value="GH115_C"/>
</dbReference>
<dbReference type="GeneID" id="98123647"/>
<comment type="caution">
    <text evidence="2">The sequence shown here is derived from an EMBL/GenBank/DDBJ whole genome shotgun (WGS) entry which is preliminary data.</text>
</comment>
<evidence type="ECO:0000259" key="1">
    <source>
        <dbReference type="Pfam" id="PF17829"/>
    </source>
</evidence>
<dbReference type="Gene3D" id="1.20.58.2150">
    <property type="match status" value="1"/>
</dbReference>
<gene>
    <name evidence="2" type="ORF">VTJ83DRAFT_2703</name>
</gene>
<feature type="domain" description="Gylcosyl hydrolase 115 C-terminal" evidence="1">
    <location>
        <begin position="313"/>
        <end position="508"/>
    </location>
</feature>
<keyword evidence="3" id="KW-1185">Reference proteome</keyword>